<evidence type="ECO:0000256" key="2">
    <source>
        <dbReference type="SAM" id="SignalP"/>
    </source>
</evidence>
<keyword evidence="2" id="KW-0732">Signal</keyword>
<gene>
    <name evidence="4" type="ORF">PECUL_23A033578</name>
</gene>
<dbReference type="GO" id="GO:0005615">
    <property type="term" value="C:extracellular space"/>
    <property type="evidence" value="ECO:0007669"/>
    <property type="project" value="UniProtKB-KW"/>
</dbReference>
<dbReference type="PRINTS" id="PR00436">
    <property type="entry name" value="INTERLEUKIN8"/>
</dbReference>
<dbReference type="GO" id="GO:0006955">
    <property type="term" value="P:immune response"/>
    <property type="evidence" value="ECO:0007669"/>
    <property type="project" value="InterPro"/>
</dbReference>
<reference evidence="4" key="1">
    <citation type="submission" date="2022-03" db="EMBL/GenBank/DDBJ databases">
        <authorList>
            <person name="Alioto T."/>
            <person name="Alioto T."/>
            <person name="Gomez Garrido J."/>
        </authorList>
    </citation>
    <scope>NUCLEOTIDE SEQUENCE</scope>
</reference>
<organism evidence="4 5">
    <name type="scientific">Pelobates cultripes</name>
    <name type="common">Western spadefoot toad</name>
    <dbReference type="NCBI Taxonomy" id="61616"/>
    <lineage>
        <taxon>Eukaryota</taxon>
        <taxon>Metazoa</taxon>
        <taxon>Chordata</taxon>
        <taxon>Craniata</taxon>
        <taxon>Vertebrata</taxon>
        <taxon>Euteleostomi</taxon>
        <taxon>Amphibia</taxon>
        <taxon>Batrachia</taxon>
        <taxon>Anura</taxon>
        <taxon>Pelobatoidea</taxon>
        <taxon>Pelobatidae</taxon>
        <taxon>Pelobates</taxon>
    </lineage>
</organism>
<dbReference type="Pfam" id="PF00048">
    <property type="entry name" value="IL8"/>
    <property type="match status" value="1"/>
</dbReference>
<dbReference type="Proteomes" id="UP001295444">
    <property type="component" value="Chromosome 06"/>
</dbReference>
<feature type="signal peptide" evidence="2">
    <location>
        <begin position="1"/>
        <end position="21"/>
    </location>
</feature>
<dbReference type="GO" id="GO:0008009">
    <property type="term" value="F:chemokine activity"/>
    <property type="evidence" value="ECO:0007669"/>
    <property type="project" value="InterPro"/>
</dbReference>
<feature type="chain" id="PRO_5042166519" evidence="2">
    <location>
        <begin position="22"/>
        <end position="105"/>
    </location>
</feature>
<keyword evidence="1" id="KW-0202">Cytokine</keyword>
<feature type="domain" description="Chemokine interleukin-8-like" evidence="3">
    <location>
        <begin position="28"/>
        <end position="91"/>
    </location>
</feature>
<name>A0AAD1WEN0_PELCU</name>
<keyword evidence="5" id="KW-1185">Reference proteome</keyword>
<proteinExistence type="predicted"/>
<dbReference type="AlphaFoldDB" id="A0AAD1WEN0"/>
<evidence type="ECO:0000313" key="5">
    <source>
        <dbReference type="Proteomes" id="UP001295444"/>
    </source>
</evidence>
<accession>A0AAD1WEN0</accession>
<evidence type="ECO:0000313" key="4">
    <source>
        <dbReference type="EMBL" id="CAH2301489.1"/>
    </source>
</evidence>
<dbReference type="Gene3D" id="2.40.50.40">
    <property type="match status" value="1"/>
</dbReference>
<sequence length="105" mass="11643">MESKYLTILCVLLISAALTEGFAYPHQGQRCLCEKTVKKLKLKKVSQIELFPKSATCSNIEVLATMKSGKKKSIICIDPNIKLVKEIIAGKKKNVKVINHLSKQG</sequence>
<protein>
    <submittedName>
        <fullName evidence="4">C-X-C motif chemokine 10</fullName>
    </submittedName>
</protein>
<dbReference type="SUPFAM" id="SSF54117">
    <property type="entry name" value="Interleukin 8-like chemokines"/>
    <property type="match status" value="1"/>
</dbReference>
<dbReference type="EMBL" id="OW240917">
    <property type="protein sequence ID" value="CAH2301489.1"/>
    <property type="molecule type" value="Genomic_DNA"/>
</dbReference>
<dbReference type="SMART" id="SM00199">
    <property type="entry name" value="SCY"/>
    <property type="match status" value="1"/>
</dbReference>
<evidence type="ECO:0000256" key="1">
    <source>
        <dbReference type="ARBA" id="ARBA00022514"/>
    </source>
</evidence>
<dbReference type="InterPro" id="IPR001811">
    <property type="entry name" value="Chemokine_IL8-like_dom"/>
</dbReference>
<dbReference type="InterPro" id="IPR036048">
    <property type="entry name" value="Interleukin_8-like_sf"/>
</dbReference>
<evidence type="ECO:0000259" key="3">
    <source>
        <dbReference type="SMART" id="SM00199"/>
    </source>
</evidence>